<dbReference type="STRING" id="1203554.HMPREF1476_00473"/>
<organism evidence="9 10">
    <name type="scientific">Sutterella wadsworthensis HGA0223</name>
    <dbReference type="NCBI Taxonomy" id="1203554"/>
    <lineage>
        <taxon>Bacteria</taxon>
        <taxon>Pseudomonadati</taxon>
        <taxon>Pseudomonadota</taxon>
        <taxon>Betaproteobacteria</taxon>
        <taxon>Burkholderiales</taxon>
        <taxon>Sutterellaceae</taxon>
        <taxon>Sutterella</taxon>
    </lineage>
</organism>
<comment type="similarity">
    <text evidence="2">Belongs to the DcuC/DcuD transporter (TC 2.A.61) family.</text>
</comment>
<dbReference type="EMBL" id="ATCF01000005">
    <property type="protein sequence ID" value="EPE01161.1"/>
    <property type="molecule type" value="Genomic_DNA"/>
</dbReference>
<feature type="transmembrane region" description="Helical" evidence="8">
    <location>
        <begin position="6"/>
        <end position="21"/>
    </location>
</feature>
<gene>
    <name evidence="9" type="ORF">HMPREF1476_00473</name>
</gene>
<dbReference type="GeneID" id="64061685"/>
<dbReference type="InterPro" id="IPR018385">
    <property type="entry name" value="C4_dicarb_anaerob_car-like"/>
</dbReference>
<feature type="transmembrane region" description="Helical" evidence="8">
    <location>
        <begin position="447"/>
        <end position="465"/>
    </location>
</feature>
<dbReference type="Proteomes" id="UP000014400">
    <property type="component" value="Unassembled WGS sequence"/>
</dbReference>
<feature type="transmembrane region" description="Helical" evidence="8">
    <location>
        <begin position="282"/>
        <end position="302"/>
    </location>
</feature>
<evidence type="ECO:0000256" key="3">
    <source>
        <dbReference type="ARBA" id="ARBA00022448"/>
    </source>
</evidence>
<comment type="caution">
    <text evidence="9">The sequence shown here is derived from an EMBL/GenBank/DDBJ whole genome shotgun (WGS) entry which is preliminary data.</text>
</comment>
<protein>
    <submittedName>
        <fullName evidence="9">Anaerobic C4-dicarboxylate uptake C (DcuC) family transporter</fullName>
    </submittedName>
</protein>
<dbReference type="GO" id="GO:0015556">
    <property type="term" value="F:C4-dicarboxylate transmembrane transporter activity"/>
    <property type="evidence" value="ECO:0007669"/>
    <property type="project" value="InterPro"/>
</dbReference>
<dbReference type="GO" id="GO:0005886">
    <property type="term" value="C:plasma membrane"/>
    <property type="evidence" value="ECO:0007669"/>
    <property type="project" value="UniProtKB-SubCell"/>
</dbReference>
<evidence type="ECO:0000256" key="4">
    <source>
        <dbReference type="ARBA" id="ARBA00022475"/>
    </source>
</evidence>
<feature type="transmembrane region" description="Helical" evidence="8">
    <location>
        <begin position="28"/>
        <end position="46"/>
    </location>
</feature>
<dbReference type="AlphaFoldDB" id="S3BP64"/>
<feature type="transmembrane region" description="Helical" evidence="8">
    <location>
        <begin position="252"/>
        <end position="270"/>
    </location>
</feature>
<dbReference type="HOGENOM" id="CLU_030262_3_2_4"/>
<dbReference type="Pfam" id="PF03606">
    <property type="entry name" value="DcuC"/>
    <property type="match status" value="1"/>
</dbReference>
<feature type="transmembrane region" description="Helical" evidence="8">
    <location>
        <begin position="66"/>
        <end position="89"/>
    </location>
</feature>
<sequence>MGAIANTIAIVVIVCVGYLIIKKVYPTAVLMIAGLVLLCCAVLLDVEPGLALKKGTGSEFFDIFKIIQDVFSTTLGGLGLNIMCMGGFAKYMDKLEAGRSLYDVVSAPLKYVKNPYMLAMAGFIVDQLLGMAIPSASGLGLLMMVTMYPVFIRAGVPRMTAVCVIAAGRFFDLGPGSASCNMACKTAGIEWADYFLNWQMGIYWALLPTMLVTMYFAQKYWDKREGLDPDFEALREKFRQEEADDTNKAPKIYALLTVLPLFLLLTFNPIVTEYFGLPTIKLGIPAAVIITIFVSMIFEYIRKREFAEVMASMKVFFEGMGKYFAVVVTLIVAGQVFGKGLTAIGAVNALIAGAESMGLGVMSLIIVMGVIIGIIAFLMGSGNAPFYSFASIAPAIAEKFGVHAADVLLPLQTMTGFGRTMSPVTGGIVAVAGMAGVSPFRVVKRNMVPLLCCCVVNFLVVYLFILP</sequence>
<comment type="subcellular location">
    <subcellularLocation>
        <location evidence="1">Cell membrane</location>
        <topology evidence="1">Multi-pass membrane protein</topology>
    </subcellularLocation>
</comment>
<feature type="transmembrane region" description="Helical" evidence="8">
    <location>
        <begin position="128"/>
        <end position="151"/>
    </location>
</feature>
<evidence type="ECO:0000256" key="1">
    <source>
        <dbReference type="ARBA" id="ARBA00004651"/>
    </source>
</evidence>
<dbReference type="PANTHER" id="PTHR42002">
    <property type="entry name" value="ANAEROBIC C4-DICARBOXYLATE TRANSPORTER DCUC-RELATED"/>
    <property type="match status" value="1"/>
</dbReference>
<dbReference type="NCBIfam" id="NF037994">
    <property type="entry name" value="DcuC_1"/>
    <property type="match status" value="1"/>
</dbReference>
<keyword evidence="3" id="KW-0813">Transport</keyword>
<dbReference type="eggNOG" id="COG3069">
    <property type="taxonomic scope" value="Bacteria"/>
</dbReference>
<name>S3BP64_9BURK</name>
<dbReference type="InterPro" id="IPR004669">
    <property type="entry name" value="C4_dicarb_anaerob_car"/>
</dbReference>
<evidence type="ECO:0000256" key="2">
    <source>
        <dbReference type="ARBA" id="ARBA00005275"/>
    </source>
</evidence>
<evidence type="ECO:0000256" key="5">
    <source>
        <dbReference type="ARBA" id="ARBA00022692"/>
    </source>
</evidence>
<keyword evidence="10" id="KW-1185">Reference proteome</keyword>
<keyword evidence="5 8" id="KW-0812">Transmembrane</keyword>
<keyword evidence="4" id="KW-1003">Cell membrane</keyword>
<accession>S3BP64</accession>
<dbReference type="PANTHER" id="PTHR42002:SF2">
    <property type="entry name" value="ANAEROBIC C4-DICARBOXYLATE TRANSPORTER DCUC-RELATED"/>
    <property type="match status" value="1"/>
</dbReference>
<feature type="transmembrane region" description="Helical" evidence="8">
    <location>
        <begin position="323"/>
        <end position="351"/>
    </location>
</feature>
<feature type="transmembrane region" description="Helical" evidence="8">
    <location>
        <begin position="201"/>
        <end position="217"/>
    </location>
</feature>
<keyword evidence="7 8" id="KW-0472">Membrane</keyword>
<evidence type="ECO:0000256" key="8">
    <source>
        <dbReference type="SAM" id="Phobius"/>
    </source>
</evidence>
<evidence type="ECO:0000256" key="7">
    <source>
        <dbReference type="ARBA" id="ARBA00023136"/>
    </source>
</evidence>
<evidence type="ECO:0000313" key="9">
    <source>
        <dbReference type="EMBL" id="EPE01161.1"/>
    </source>
</evidence>
<reference evidence="9 10" key="1">
    <citation type="submission" date="2013-04" db="EMBL/GenBank/DDBJ databases">
        <title>The Genome Sequence of Sutterella wadsworthensis HGA0223.</title>
        <authorList>
            <consortium name="The Broad Institute Genomics Platform"/>
            <person name="Earl A."/>
            <person name="Ward D."/>
            <person name="Feldgarden M."/>
            <person name="Gevers D."/>
            <person name="Schmidt T.M."/>
            <person name="Dover J."/>
            <person name="Dai D."/>
            <person name="Walker B."/>
            <person name="Young S."/>
            <person name="Zeng Q."/>
            <person name="Gargeya S."/>
            <person name="Fitzgerald M."/>
            <person name="Haas B."/>
            <person name="Abouelleil A."/>
            <person name="Allen A.W."/>
            <person name="Alvarado L."/>
            <person name="Arachchi H.M."/>
            <person name="Berlin A.M."/>
            <person name="Chapman S.B."/>
            <person name="Gainer-Dewar J."/>
            <person name="Goldberg J."/>
            <person name="Griggs A."/>
            <person name="Gujja S."/>
            <person name="Hansen M."/>
            <person name="Howarth C."/>
            <person name="Imamovic A."/>
            <person name="Ireland A."/>
            <person name="Larimer J."/>
            <person name="McCowan C."/>
            <person name="Murphy C."/>
            <person name="Pearson M."/>
            <person name="Poon T.W."/>
            <person name="Priest M."/>
            <person name="Roberts A."/>
            <person name="Saif S."/>
            <person name="Shea T."/>
            <person name="Sisk P."/>
            <person name="Sykes S."/>
            <person name="Wortman J."/>
            <person name="Nusbaum C."/>
            <person name="Birren B."/>
        </authorList>
    </citation>
    <scope>NUCLEOTIDE SEQUENCE [LARGE SCALE GENOMIC DNA]</scope>
    <source>
        <strain evidence="9 10">HGA0223</strain>
    </source>
</reference>
<evidence type="ECO:0000256" key="6">
    <source>
        <dbReference type="ARBA" id="ARBA00022989"/>
    </source>
</evidence>
<keyword evidence="6 8" id="KW-1133">Transmembrane helix</keyword>
<evidence type="ECO:0000313" key="10">
    <source>
        <dbReference type="Proteomes" id="UP000014400"/>
    </source>
</evidence>
<dbReference type="PATRIC" id="fig|1203554.3.peg.459"/>
<feature type="transmembrane region" description="Helical" evidence="8">
    <location>
        <begin position="357"/>
        <end position="379"/>
    </location>
</feature>
<dbReference type="NCBIfam" id="TIGR00771">
    <property type="entry name" value="DcuC"/>
    <property type="match status" value="1"/>
</dbReference>
<proteinExistence type="inferred from homology"/>
<dbReference type="RefSeq" id="WP_016473856.1">
    <property type="nucleotide sequence ID" value="NZ_KE150480.1"/>
</dbReference>